<keyword evidence="9" id="KW-0902">Two-component regulatory system</keyword>
<evidence type="ECO:0000256" key="1">
    <source>
        <dbReference type="ARBA" id="ARBA00000085"/>
    </source>
</evidence>
<comment type="caution">
    <text evidence="14">The sequence shown here is derived from an EMBL/GenBank/DDBJ whole genome shotgun (WGS) entry which is preliminary data.</text>
</comment>
<evidence type="ECO:0000313" key="15">
    <source>
        <dbReference type="Proteomes" id="UP000295142"/>
    </source>
</evidence>
<dbReference type="PRINTS" id="PR00344">
    <property type="entry name" value="BCTRLSENSOR"/>
</dbReference>
<dbReference type="InterPro" id="IPR003661">
    <property type="entry name" value="HisK_dim/P_dom"/>
</dbReference>
<dbReference type="PANTHER" id="PTHR45436">
    <property type="entry name" value="SENSOR HISTIDINE KINASE YKOH"/>
    <property type="match status" value="1"/>
</dbReference>
<evidence type="ECO:0000256" key="5">
    <source>
        <dbReference type="ARBA" id="ARBA00022679"/>
    </source>
</evidence>
<evidence type="ECO:0000259" key="13">
    <source>
        <dbReference type="PROSITE" id="PS50885"/>
    </source>
</evidence>
<evidence type="ECO:0000256" key="4">
    <source>
        <dbReference type="ARBA" id="ARBA00022553"/>
    </source>
</evidence>
<keyword evidence="8 11" id="KW-1133">Transmembrane helix</keyword>
<evidence type="ECO:0000256" key="8">
    <source>
        <dbReference type="ARBA" id="ARBA00022989"/>
    </source>
</evidence>
<keyword evidence="5" id="KW-0808">Transferase</keyword>
<proteinExistence type="predicted"/>
<name>A0A4R2K736_9RHOB</name>
<dbReference type="InterPro" id="IPR036890">
    <property type="entry name" value="HATPase_C_sf"/>
</dbReference>
<dbReference type="CDD" id="cd06225">
    <property type="entry name" value="HAMP"/>
    <property type="match status" value="1"/>
</dbReference>
<feature type="transmembrane region" description="Helical" evidence="11">
    <location>
        <begin position="12"/>
        <end position="39"/>
    </location>
</feature>
<dbReference type="GO" id="GO:0005886">
    <property type="term" value="C:plasma membrane"/>
    <property type="evidence" value="ECO:0007669"/>
    <property type="project" value="TreeGrafter"/>
</dbReference>
<evidence type="ECO:0000259" key="12">
    <source>
        <dbReference type="PROSITE" id="PS50109"/>
    </source>
</evidence>
<dbReference type="Gene3D" id="6.10.340.10">
    <property type="match status" value="1"/>
</dbReference>
<dbReference type="SUPFAM" id="SSF55874">
    <property type="entry name" value="ATPase domain of HSP90 chaperone/DNA topoisomerase II/histidine kinase"/>
    <property type="match status" value="1"/>
</dbReference>
<evidence type="ECO:0000256" key="7">
    <source>
        <dbReference type="ARBA" id="ARBA00022777"/>
    </source>
</evidence>
<dbReference type="PROSITE" id="PS50109">
    <property type="entry name" value="HIS_KIN"/>
    <property type="match status" value="1"/>
</dbReference>
<dbReference type="EC" id="2.7.13.3" evidence="3"/>
<keyword evidence="4" id="KW-0597">Phosphoprotein</keyword>
<evidence type="ECO:0000256" key="10">
    <source>
        <dbReference type="ARBA" id="ARBA00023136"/>
    </source>
</evidence>
<dbReference type="InterPro" id="IPR005467">
    <property type="entry name" value="His_kinase_dom"/>
</dbReference>
<dbReference type="Pfam" id="PF00512">
    <property type="entry name" value="HisKA"/>
    <property type="match status" value="1"/>
</dbReference>
<reference evidence="14 15" key="1">
    <citation type="submission" date="2019-03" db="EMBL/GenBank/DDBJ databases">
        <title>Genomic Encyclopedia of Type Strains, Phase IV (KMG-IV): sequencing the most valuable type-strain genomes for metagenomic binning, comparative biology and taxonomic classification.</title>
        <authorList>
            <person name="Goeker M."/>
        </authorList>
    </citation>
    <scope>NUCLEOTIDE SEQUENCE [LARGE SCALE GENOMIC DNA]</scope>
    <source>
        <strain evidence="14 15">DSM 4868</strain>
    </source>
</reference>
<dbReference type="PANTHER" id="PTHR45436:SF5">
    <property type="entry name" value="SENSOR HISTIDINE KINASE TRCS"/>
    <property type="match status" value="1"/>
</dbReference>
<evidence type="ECO:0000256" key="6">
    <source>
        <dbReference type="ARBA" id="ARBA00022692"/>
    </source>
</evidence>
<evidence type="ECO:0000256" key="2">
    <source>
        <dbReference type="ARBA" id="ARBA00004370"/>
    </source>
</evidence>
<evidence type="ECO:0000256" key="3">
    <source>
        <dbReference type="ARBA" id="ARBA00012438"/>
    </source>
</evidence>
<dbReference type="CDD" id="cd00075">
    <property type="entry name" value="HATPase"/>
    <property type="match status" value="1"/>
</dbReference>
<keyword evidence="6 11" id="KW-0812">Transmembrane</keyword>
<protein>
    <recommendedName>
        <fullName evidence="3">histidine kinase</fullName>
        <ecNumber evidence="3">2.7.13.3</ecNumber>
    </recommendedName>
</protein>
<evidence type="ECO:0000256" key="11">
    <source>
        <dbReference type="SAM" id="Phobius"/>
    </source>
</evidence>
<dbReference type="RefSeq" id="WP_132546549.1">
    <property type="nucleotide sequence ID" value="NZ_SLWW01000018.1"/>
</dbReference>
<dbReference type="SMART" id="SM00304">
    <property type="entry name" value="HAMP"/>
    <property type="match status" value="1"/>
</dbReference>
<dbReference type="CDD" id="cd00082">
    <property type="entry name" value="HisKA"/>
    <property type="match status" value="1"/>
</dbReference>
<dbReference type="InterPro" id="IPR003594">
    <property type="entry name" value="HATPase_dom"/>
</dbReference>
<feature type="domain" description="HAMP" evidence="13">
    <location>
        <begin position="81"/>
        <end position="135"/>
    </location>
</feature>
<dbReference type="SMART" id="SM00388">
    <property type="entry name" value="HisKA"/>
    <property type="match status" value="1"/>
</dbReference>
<dbReference type="InterPro" id="IPR036097">
    <property type="entry name" value="HisK_dim/P_sf"/>
</dbReference>
<dbReference type="GO" id="GO:0000155">
    <property type="term" value="F:phosphorelay sensor kinase activity"/>
    <property type="evidence" value="ECO:0007669"/>
    <property type="project" value="InterPro"/>
</dbReference>
<accession>A0A4R2K736</accession>
<dbReference type="SMART" id="SM00387">
    <property type="entry name" value="HATPase_c"/>
    <property type="match status" value="1"/>
</dbReference>
<feature type="transmembrane region" description="Helical" evidence="11">
    <location>
        <begin position="59"/>
        <end position="80"/>
    </location>
</feature>
<keyword evidence="15" id="KW-1185">Reference proteome</keyword>
<dbReference type="InterPro" id="IPR050428">
    <property type="entry name" value="TCS_sensor_his_kinase"/>
</dbReference>
<dbReference type="SUPFAM" id="SSF158472">
    <property type="entry name" value="HAMP domain-like"/>
    <property type="match status" value="1"/>
</dbReference>
<organism evidence="14 15">
    <name type="scientific">Rhodovulum euryhalinum</name>
    <dbReference type="NCBI Taxonomy" id="35805"/>
    <lineage>
        <taxon>Bacteria</taxon>
        <taxon>Pseudomonadati</taxon>
        <taxon>Pseudomonadota</taxon>
        <taxon>Alphaproteobacteria</taxon>
        <taxon>Rhodobacterales</taxon>
        <taxon>Paracoccaceae</taxon>
        <taxon>Rhodovulum</taxon>
    </lineage>
</organism>
<dbReference type="OrthoDB" id="9804645at2"/>
<dbReference type="Proteomes" id="UP000295142">
    <property type="component" value="Unassembled WGS sequence"/>
</dbReference>
<sequence length="366" mass="39299">MHRERGGSLNSRITLAMIGLTLTAFAVVYVGMMAYFFVIYEWLYPQATPDESWRLGDTVMVGLVLGFGLMTASLIGWRLARRIIAPLKTVAAAARRIATGDFSARADLPPGSFGEARDLVADFNRMAERLQHAETELAYSNSAIAHELRTPLTILRGRLQGLLDGVFEPGPQFYCRLIAHVDDLSGIVEELRTLALSNAGQLDLALTPIDLADEAAAALTALEAELAAAGIAVTRNLDPAATLADGARLRQAFVAVLENACRYAPHAPVQVQTAIDGTDVVFRCTDGGPGISEDGRARAFDRFWRADDSRGRSLGGSGLGLPIVRAIARAHGGEALILASDTPGLAVEIRLPRRPSPRSARDPHVR</sequence>
<comment type="catalytic activity">
    <reaction evidence="1">
        <text>ATP + protein L-histidine = ADP + protein N-phospho-L-histidine.</text>
        <dbReference type="EC" id="2.7.13.3"/>
    </reaction>
</comment>
<keyword evidence="7 14" id="KW-0418">Kinase</keyword>
<feature type="domain" description="Histidine kinase" evidence="12">
    <location>
        <begin position="143"/>
        <end position="355"/>
    </location>
</feature>
<dbReference type="Gene3D" id="3.30.565.10">
    <property type="entry name" value="Histidine kinase-like ATPase, C-terminal domain"/>
    <property type="match status" value="1"/>
</dbReference>
<comment type="subcellular location">
    <subcellularLocation>
        <location evidence="2">Membrane</location>
    </subcellularLocation>
</comment>
<dbReference type="AlphaFoldDB" id="A0A4R2K736"/>
<dbReference type="Pfam" id="PF02518">
    <property type="entry name" value="HATPase_c"/>
    <property type="match status" value="1"/>
</dbReference>
<dbReference type="EMBL" id="SLWW01000018">
    <property type="protein sequence ID" value="TCO69133.1"/>
    <property type="molecule type" value="Genomic_DNA"/>
</dbReference>
<dbReference type="InterPro" id="IPR004358">
    <property type="entry name" value="Sig_transdc_His_kin-like_C"/>
</dbReference>
<evidence type="ECO:0000256" key="9">
    <source>
        <dbReference type="ARBA" id="ARBA00023012"/>
    </source>
</evidence>
<evidence type="ECO:0000313" key="14">
    <source>
        <dbReference type="EMBL" id="TCO69133.1"/>
    </source>
</evidence>
<keyword evidence="10 11" id="KW-0472">Membrane</keyword>
<dbReference type="InterPro" id="IPR003660">
    <property type="entry name" value="HAMP_dom"/>
</dbReference>
<dbReference type="Gene3D" id="1.10.287.130">
    <property type="match status" value="1"/>
</dbReference>
<dbReference type="SUPFAM" id="SSF47384">
    <property type="entry name" value="Homodimeric domain of signal transducing histidine kinase"/>
    <property type="match status" value="1"/>
</dbReference>
<dbReference type="Pfam" id="PF00672">
    <property type="entry name" value="HAMP"/>
    <property type="match status" value="1"/>
</dbReference>
<dbReference type="PROSITE" id="PS50885">
    <property type="entry name" value="HAMP"/>
    <property type="match status" value="1"/>
</dbReference>
<gene>
    <name evidence="14" type="ORF">EV655_11847</name>
</gene>